<sequence>MKKIITLLLFFCMTVTLTACSQKEIYLTPEVTGYIYNNATKEPLRQQKGFIGFNGLTPNDAPELVSNKDGSFTLKPIAKKYYFFKPDMQEYSNMAALIYISFDGFKVKDIDYSEEKYKRIKADEGEFRPYKRVNLGVVYLDPEK</sequence>
<keyword evidence="3" id="KW-1185">Reference proteome</keyword>
<gene>
    <name evidence="2" type="ORF">AC058_01600</name>
</gene>
<dbReference type="PROSITE" id="PS51257">
    <property type="entry name" value="PROKAR_LIPOPROTEIN"/>
    <property type="match status" value="1"/>
</dbReference>
<evidence type="ECO:0000313" key="3">
    <source>
        <dbReference type="Proteomes" id="UP000189376"/>
    </source>
</evidence>
<reference evidence="2 3" key="1">
    <citation type="submission" date="2015-07" db="EMBL/GenBank/DDBJ databases">
        <title>Acinetobacter yuneri, a novel member of Acinetobacter calcoaceticus-Acinetobacter baumannii complex isolated from clinical specimen.</title>
        <authorList>
            <person name="Yu Y."/>
        </authorList>
    </citation>
    <scope>NUCLEOTIDE SEQUENCE [LARGE SCALE GENOMIC DNA]</scope>
    <source>
        <strain evidence="2 3">A362</strain>
    </source>
</reference>
<feature type="chain" id="PRO_5012821546" description="Lipoprotein" evidence="1">
    <location>
        <begin position="22"/>
        <end position="144"/>
    </location>
</feature>
<dbReference type="AlphaFoldDB" id="A0A1V2V2D1"/>
<dbReference type="RefSeq" id="WP_077168339.1">
    <property type="nucleotide sequence ID" value="NZ_LFZS01000001.1"/>
</dbReference>
<dbReference type="Proteomes" id="UP000189376">
    <property type="component" value="Unassembled WGS sequence"/>
</dbReference>
<feature type="signal peptide" evidence="1">
    <location>
        <begin position="1"/>
        <end position="21"/>
    </location>
</feature>
<evidence type="ECO:0000313" key="2">
    <source>
        <dbReference type="EMBL" id="ONN56380.1"/>
    </source>
</evidence>
<evidence type="ECO:0008006" key="4">
    <source>
        <dbReference type="Google" id="ProtNLM"/>
    </source>
</evidence>
<evidence type="ECO:0000256" key="1">
    <source>
        <dbReference type="SAM" id="SignalP"/>
    </source>
</evidence>
<proteinExistence type="predicted"/>
<dbReference type="EMBL" id="LFZS01000001">
    <property type="protein sequence ID" value="ONN56380.1"/>
    <property type="molecule type" value="Genomic_DNA"/>
</dbReference>
<comment type="caution">
    <text evidence="2">The sequence shown here is derived from an EMBL/GenBank/DDBJ whole genome shotgun (WGS) entry which is preliminary data.</text>
</comment>
<name>A0A1V2V2D1_9GAMM</name>
<organism evidence="2 3">
    <name type="scientific">Acinetobacter genomosp. 33YU</name>
    <dbReference type="NCBI Taxonomy" id="1675530"/>
    <lineage>
        <taxon>Bacteria</taxon>
        <taxon>Pseudomonadati</taxon>
        <taxon>Pseudomonadota</taxon>
        <taxon>Gammaproteobacteria</taxon>
        <taxon>Moraxellales</taxon>
        <taxon>Moraxellaceae</taxon>
        <taxon>Acinetobacter</taxon>
    </lineage>
</organism>
<accession>A0A1V2V2D1</accession>
<keyword evidence="1" id="KW-0732">Signal</keyword>
<protein>
    <recommendedName>
        <fullName evidence="4">Lipoprotein</fullName>
    </recommendedName>
</protein>